<feature type="domain" description="2Fe-2S ferredoxin-type" evidence="1">
    <location>
        <begin position="2"/>
        <end position="86"/>
    </location>
</feature>
<dbReference type="Gene3D" id="3.10.20.30">
    <property type="match status" value="1"/>
</dbReference>
<dbReference type="EMBL" id="BBMN01000005">
    <property type="protein sequence ID" value="GAL04812.1"/>
    <property type="molecule type" value="Genomic_DNA"/>
</dbReference>
<dbReference type="PROSITE" id="PS51085">
    <property type="entry name" value="2FE2S_FER_2"/>
    <property type="match status" value="1"/>
</dbReference>
<dbReference type="NCBIfam" id="NF007985">
    <property type="entry name" value="PRK10713.1"/>
    <property type="match status" value="1"/>
</dbReference>
<accession>A0A090RB48</accession>
<dbReference type="InterPro" id="IPR036010">
    <property type="entry name" value="2Fe-2S_ferredoxin-like_sf"/>
</dbReference>
<dbReference type="GO" id="GO:0051537">
    <property type="term" value="F:2 iron, 2 sulfur cluster binding"/>
    <property type="evidence" value="ECO:0007669"/>
    <property type="project" value="InterPro"/>
</dbReference>
<dbReference type="Pfam" id="PF00111">
    <property type="entry name" value="Fer2"/>
    <property type="match status" value="1"/>
</dbReference>
<dbReference type="InterPro" id="IPR012675">
    <property type="entry name" value="Beta-grasp_dom_sf"/>
</dbReference>
<dbReference type="Proteomes" id="UP000029227">
    <property type="component" value="Unassembled WGS sequence"/>
</dbReference>
<dbReference type="InterPro" id="IPR001041">
    <property type="entry name" value="2Fe-2S_ferredoxin-type"/>
</dbReference>
<dbReference type="eggNOG" id="COG1018">
    <property type="taxonomic scope" value="Bacteria"/>
</dbReference>
<sequence length="105" mass="11310">MSSLTITVNGVEVRGNSHEPLLDQLERIGLRPEYQCRSGLCGACRCKLSAGAVSQADSMAFIAPNEILTCCSTPKSDVVIDFDYDLLQDAKSSDQDHSGNDEKTA</sequence>
<gene>
    <name evidence="2" type="ORF">JCM19237_4178</name>
</gene>
<dbReference type="AlphaFoldDB" id="A0A090RB48"/>
<protein>
    <submittedName>
        <fullName evidence="2">Ferredoxin</fullName>
    </submittedName>
</protein>
<organism evidence="2 3">
    <name type="scientific">Photobacterium aphoticum</name>
    <dbReference type="NCBI Taxonomy" id="754436"/>
    <lineage>
        <taxon>Bacteria</taxon>
        <taxon>Pseudomonadati</taxon>
        <taxon>Pseudomonadota</taxon>
        <taxon>Gammaproteobacteria</taxon>
        <taxon>Vibrionales</taxon>
        <taxon>Vibrionaceae</taxon>
        <taxon>Photobacterium</taxon>
    </lineage>
</organism>
<dbReference type="STRING" id="754436.JCM19237_4178"/>
<evidence type="ECO:0000259" key="1">
    <source>
        <dbReference type="PROSITE" id="PS51085"/>
    </source>
</evidence>
<evidence type="ECO:0000313" key="3">
    <source>
        <dbReference type="Proteomes" id="UP000029227"/>
    </source>
</evidence>
<dbReference type="CDD" id="cd00207">
    <property type="entry name" value="fer2"/>
    <property type="match status" value="1"/>
</dbReference>
<dbReference type="SUPFAM" id="SSF54292">
    <property type="entry name" value="2Fe-2S ferredoxin-like"/>
    <property type="match status" value="1"/>
</dbReference>
<comment type="caution">
    <text evidence="2">The sequence shown here is derived from an EMBL/GenBank/DDBJ whole genome shotgun (WGS) entry which is preliminary data.</text>
</comment>
<dbReference type="InterPro" id="IPR006058">
    <property type="entry name" value="2Fe2S_fd_BS"/>
</dbReference>
<reference evidence="2 3" key="1">
    <citation type="journal article" date="2014" name="Genome Announc.">
        <title>Draft Genome Sequences of Two Vibrionaceae Species, Vibrio ponticus C121 and Photobacterium aphoticum C119, Isolated as Coral Reef Microbiota.</title>
        <authorList>
            <person name="Al-saari N."/>
            <person name="Meirelles P.M."/>
            <person name="Mino S."/>
            <person name="Suda W."/>
            <person name="Oshima K."/>
            <person name="Hattori M."/>
            <person name="Ohkuma M."/>
            <person name="Thompson F.L."/>
            <person name="Gomez-Gil B."/>
            <person name="Sawabe T."/>
            <person name="Sawabe T."/>
        </authorList>
    </citation>
    <scope>NUCLEOTIDE SEQUENCE [LARGE SCALE GENOMIC DNA]</scope>
    <source>
        <strain evidence="2 3">JCM 19237</strain>
    </source>
</reference>
<name>A0A090RB48_9GAMM</name>
<proteinExistence type="predicted"/>
<dbReference type="PROSITE" id="PS00197">
    <property type="entry name" value="2FE2S_FER_1"/>
    <property type="match status" value="1"/>
</dbReference>
<evidence type="ECO:0000313" key="2">
    <source>
        <dbReference type="EMBL" id="GAL04812.1"/>
    </source>
</evidence>